<organism evidence="4">
    <name type="scientific">Mesocestoides corti</name>
    <name type="common">Flatworm</name>
    <dbReference type="NCBI Taxonomy" id="53468"/>
    <lineage>
        <taxon>Eukaryota</taxon>
        <taxon>Metazoa</taxon>
        <taxon>Spiralia</taxon>
        <taxon>Lophotrochozoa</taxon>
        <taxon>Platyhelminthes</taxon>
        <taxon>Cestoda</taxon>
        <taxon>Eucestoda</taxon>
        <taxon>Cyclophyllidea</taxon>
        <taxon>Mesocestoididae</taxon>
        <taxon>Mesocestoides</taxon>
    </lineage>
</organism>
<name>A0A0R3UHI2_MESCO</name>
<proteinExistence type="predicted"/>
<evidence type="ECO:0000313" key="3">
    <source>
        <dbReference type="Proteomes" id="UP000267029"/>
    </source>
</evidence>
<dbReference type="AlphaFoldDB" id="A0A0R3UHI2"/>
<protein>
    <submittedName>
        <fullName evidence="2 4">Uncharacterized protein</fullName>
    </submittedName>
</protein>
<dbReference type="EMBL" id="UXSR01005296">
    <property type="protein sequence ID" value="VDD80797.1"/>
    <property type="molecule type" value="Genomic_DNA"/>
</dbReference>
<accession>A0A0R3UHI2</accession>
<feature type="region of interest" description="Disordered" evidence="1">
    <location>
        <begin position="38"/>
        <end position="62"/>
    </location>
</feature>
<dbReference type="Proteomes" id="UP000267029">
    <property type="component" value="Unassembled WGS sequence"/>
</dbReference>
<feature type="compositionally biased region" description="Polar residues" evidence="1">
    <location>
        <begin position="38"/>
        <end position="51"/>
    </location>
</feature>
<reference evidence="2 3" key="2">
    <citation type="submission" date="2018-10" db="EMBL/GenBank/DDBJ databases">
        <authorList>
            <consortium name="Pathogen Informatics"/>
        </authorList>
    </citation>
    <scope>NUCLEOTIDE SEQUENCE [LARGE SCALE GENOMIC DNA]</scope>
</reference>
<dbReference type="WBParaSite" id="MCOS_0000679901-mRNA-1">
    <property type="protein sequence ID" value="MCOS_0000679901-mRNA-1"/>
    <property type="gene ID" value="MCOS_0000679901"/>
</dbReference>
<evidence type="ECO:0000256" key="1">
    <source>
        <dbReference type="SAM" id="MobiDB-lite"/>
    </source>
</evidence>
<evidence type="ECO:0000313" key="2">
    <source>
        <dbReference type="EMBL" id="VDD80797.1"/>
    </source>
</evidence>
<gene>
    <name evidence="2" type="ORF">MCOS_LOCUS6800</name>
</gene>
<keyword evidence="3" id="KW-1185">Reference proteome</keyword>
<sequence>MWGDGDSQVIGCAAVVHPPTSTMFLSKSSNSTRLHCNMDSAQSTVHSTTSERWGGNKDTRGLAPEAPITVAGGTVTHECLSQGVQELQCKSAVVQRTQKAFT</sequence>
<evidence type="ECO:0000313" key="4">
    <source>
        <dbReference type="WBParaSite" id="MCOS_0000679901-mRNA-1"/>
    </source>
</evidence>
<reference evidence="4" key="1">
    <citation type="submission" date="2017-02" db="UniProtKB">
        <authorList>
            <consortium name="WormBaseParasite"/>
        </authorList>
    </citation>
    <scope>IDENTIFICATION</scope>
</reference>